<dbReference type="PANTHER" id="PTHR34501">
    <property type="entry name" value="PROTEIN YDDL-RELATED"/>
    <property type="match status" value="1"/>
</dbReference>
<evidence type="ECO:0000256" key="7">
    <source>
        <dbReference type="ARBA" id="ARBA00023065"/>
    </source>
</evidence>
<evidence type="ECO:0000256" key="10">
    <source>
        <dbReference type="ARBA" id="ARBA00023237"/>
    </source>
</evidence>
<comment type="caution">
    <text evidence="13">The sequence shown here is derived from an EMBL/GenBank/DDBJ whole genome shotgun (WGS) entry which is preliminary data.</text>
</comment>
<organism evidence="13 14">
    <name type="scientific">Ramlibacter cellulosilyticus</name>
    <dbReference type="NCBI Taxonomy" id="2764187"/>
    <lineage>
        <taxon>Bacteria</taxon>
        <taxon>Pseudomonadati</taxon>
        <taxon>Pseudomonadota</taxon>
        <taxon>Betaproteobacteria</taxon>
        <taxon>Burkholderiales</taxon>
        <taxon>Comamonadaceae</taxon>
        <taxon>Ramlibacter</taxon>
    </lineage>
</organism>
<keyword evidence="8" id="KW-0626">Porin</keyword>
<dbReference type="GO" id="GO:0009279">
    <property type="term" value="C:cell outer membrane"/>
    <property type="evidence" value="ECO:0007669"/>
    <property type="project" value="UniProtKB-SubCell"/>
</dbReference>
<dbReference type="AlphaFoldDB" id="A0A923MPA4"/>
<dbReference type="InterPro" id="IPR023614">
    <property type="entry name" value="Porin_dom_sf"/>
</dbReference>
<dbReference type="PRINTS" id="PR00182">
    <property type="entry name" value="ECOLNEIPORIN"/>
</dbReference>
<keyword evidence="9" id="KW-0472">Membrane</keyword>
<dbReference type="InterPro" id="IPR002299">
    <property type="entry name" value="Porin_Neis"/>
</dbReference>
<evidence type="ECO:0000256" key="9">
    <source>
        <dbReference type="ARBA" id="ARBA00023136"/>
    </source>
</evidence>
<dbReference type="Gene3D" id="2.40.160.10">
    <property type="entry name" value="Porin"/>
    <property type="match status" value="1"/>
</dbReference>
<evidence type="ECO:0000256" key="1">
    <source>
        <dbReference type="ARBA" id="ARBA00004571"/>
    </source>
</evidence>
<evidence type="ECO:0000313" key="13">
    <source>
        <dbReference type="EMBL" id="MBC5781357.1"/>
    </source>
</evidence>
<feature type="chain" id="PRO_5036920682" evidence="11">
    <location>
        <begin position="25"/>
        <end position="357"/>
    </location>
</feature>
<proteinExistence type="predicted"/>
<dbReference type="PRINTS" id="PR00184">
    <property type="entry name" value="NEISSPPORIN"/>
</dbReference>
<dbReference type="Proteomes" id="UP000608513">
    <property type="component" value="Unassembled WGS sequence"/>
</dbReference>
<keyword evidence="7" id="KW-0406">Ion transport</keyword>
<name>A0A923MPA4_9BURK</name>
<dbReference type="GO" id="GO:0015288">
    <property type="term" value="F:porin activity"/>
    <property type="evidence" value="ECO:0007669"/>
    <property type="project" value="UniProtKB-KW"/>
</dbReference>
<evidence type="ECO:0000256" key="3">
    <source>
        <dbReference type="ARBA" id="ARBA00022448"/>
    </source>
</evidence>
<dbReference type="InterPro" id="IPR001702">
    <property type="entry name" value="Porin_Gram-ve"/>
</dbReference>
<feature type="signal peptide" evidence="11">
    <location>
        <begin position="1"/>
        <end position="24"/>
    </location>
</feature>
<dbReference type="InterPro" id="IPR050298">
    <property type="entry name" value="Gram-neg_bact_OMP"/>
</dbReference>
<dbReference type="InterPro" id="IPR033900">
    <property type="entry name" value="Gram_neg_porin_domain"/>
</dbReference>
<dbReference type="GO" id="GO:0046930">
    <property type="term" value="C:pore complex"/>
    <property type="evidence" value="ECO:0007669"/>
    <property type="project" value="UniProtKB-KW"/>
</dbReference>
<evidence type="ECO:0000313" key="14">
    <source>
        <dbReference type="Proteomes" id="UP000608513"/>
    </source>
</evidence>
<keyword evidence="3" id="KW-0813">Transport</keyword>
<keyword evidence="14" id="KW-1185">Reference proteome</keyword>
<dbReference type="EMBL" id="JACORT010000001">
    <property type="protein sequence ID" value="MBC5781357.1"/>
    <property type="molecule type" value="Genomic_DNA"/>
</dbReference>
<evidence type="ECO:0000259" key="12">
    <source>
        <dbReference type="Pfam" id="PF13609"/>
    </source>
</evidence>
<dbReference type="GO" id="GO:0034220">
    <property type="term" value="P:monoatomic ion transmembrane transport"/>
    <property type="evidence" value="ECO:0007669"/>
    <property type="project" value="InterPro"/>
</dbReference>
<reference evidence="13" key="1">
    <citation type="submission" date="2020-08" db="EMBL/GenBank/DDBJ databases">
        <title>Ramlibacter sp. USB13 16S ribosomal RNA gene genome sequencing and assembly.</title>
        <authorList>
            <person name="Kang M."/>
        </authorList>
    </citation>
    <scope>NUCLEOTIDE SEQUENCE</scope>
    <source>
        <strain evidence="13">USB13</strain>
    </source>
</reference>
<comment type="subunit">
    <text evidence="2">Homotrimer.</text>
</comment>
<sequence length="357" mass="37513">MKPTLRPRLAALAIAAACAGTAHAQSSLTIYGIMDAGVMAADTGARTEYELATGNQAGTRLGFRGIEDLGGGLRATFNLEMGIANDTGALLTFGEAAGTVFGRKSVVGLQGGFGELYLGRDYTPAWWTIFRTDRFRFGLPGTTATSSGVIVTRANNGIFYATPAFGGFRGRLAYTFGAEVAQPDEQGRLTAASLEYAAGKLFVAAAVQRRSDLRPGSTTETADMREGGAGLEYDFGSFTLSTGFWQANPVTATAGAVDKSRAFWLGASTKVGVGQVQVQVTRTRQDVVGRPEQGHALTAGIAYVHPLSKRTSLYAGYGTVRNDANARLALNTGTVRVGGTVFDADPRALLVGVRHDF</sequence>
<dbReference type="CDD" id="cd00342">
    <property type="entry name" value="gram_neg_porins"/>
    <property type="match status" value="1"/>
</dbReference>
<gene>
    <name evidence="13" type="ORF">H8N03_00275</name>
</gene>
<dbReference type="PANTHER" id="PTHR34501:SF9">
    <property type="entry name" value="MAJOR OUTER MEMBRANE PROTEIN P.IA"/>
    <property type="match status" value="1"/>
</dbReference>
<evidence type="ECO:0000256" key="6">
    <source>
        <dbReference type="ARBA" id="ARBA00022729"/>
    </source>
</evidence>
<keyword evidence="10" id="KW-0998">Cell outer membrane</keyword>
<keyword evidence="4" id="KW-1134">Transmembrane beta strand</keyword>
<protein>
    <submittedName>
        <fullName evidence="13">Porin</fullName>
    </submittedName>
</protein>
<dbReference type="SUPFAM" id="SSF56935">
    <property type="entry name" value="Porins"/>
    <property type="match status" value="1"/>
</dbReference>
<evidence type="ECO:0000256" key="8">
    <source>
        <dbReference type="ARBA" id="ARBA00023114"/>
    </source>
</evidence>
<feature type="domain" description="Porin" evidence="12">
    <location>
        <begin position="11"/>
        <end position="324"/>
    </location>
</feature>
<dbReference type="RefSeq" id="WP_187074123.1">
    <property type="nucleotide sequence ID" value="NZ_JACORT010000001.1"/>
</dbReference>
<dbReference type="Pfam" id="PF13609">
    <property type="entry name" value="Porin_4"/>
    <property type="match status" value="1"/>
</dbReference>
<evidence type="ECO:0000256" key="11">
    <source>
        <dbReference type="SAM" id="SignalP"/>
    </source>
</evidence>
<evidence type="ECO:0000256" key="4">
    <source>
        <dbReference type="ARBA" id="ARBA00022452"/>
    </source>
</evidence>
<evidence type="ECO:0000256" key="2">
    <source>
        <dbReference type="ARBA" id="ARBA00011233"/>
    </source>
</evidence>
<evidence type="ECO:0000256" key="5">
    <source>
        <dbReference type="ARBA" id="ARBA00022692"/>
    </source>
</evidence>
<accession>A0A923MPA4</accession>
<keyword evidence="5" id="KW-0812">Transmembrane</keyword>
<comment type="subcellular location">
    <subcellularLocation>
        <location evidence="1">Cell outer membrane</location>
        <topology evidence="1">Multi-pass membrane protein</topology>
    </subcellularLocation>
</comment>
<keyword evidence="6 11" id="KW-0732">Signal</keyword>